<evidence type="ECO:0000256" key="6">
    <source>
        <dbReference type="ARBA" id="ARBA00022989"/>
    </source>
</evidence>
<organism evidence="11 12">
    <name type="scientific">Megalurothrips usitatus</name>
    <name type="common">bean blossom thrips</name>
    <dbReference type="NCBI Taxonomy" id="439358"/>
    <lineage>
        <taxon>Eukaryota</taxon>
        <taxon>Metazoa</taxon>
        <taxon>Ecdysozoa</taxon>
        <taxon>Arthropoda</taxon>
        <taxon>Hexapoda</taxon>
        <taxon>Insecta</taxon>
        <taxon>Pterygota</taxon>
        <taxon>Neoptera</taxon>
        <taxon>Paraneoptera</taxon>
        <taxon>Thysanoptera</taxon>
        <taxon>Terebrantia</taxon>
        <taxon>Thripoidea</taxon>
        <taxon>Thripidae</taxon>
        <taxon>Megalurothrips</taxon>
    </lineage>
</organism>
<name>A0AAV7XEA5_9NEOP</name>
<comment type="similarity">
    <text evidence="2">Belongs to the TMEM242 family.</text>
</comment>
<evidence type="ECO:0000256" key="7">
    <source>
        <dbReference type="ARBA" id="ARBA00023128"/>
    </source>
</evidence>
<evidence type="ECO:0000256" key="10">
    <source>
        <dbReference type="SAM" id="Phobius"/>
    </source>
</evidence>
<dbReference type="InterPro" id="IPR009792">
    <property type="entry name" value="TMEM242"/>
</dbReference>
<dbReference type="EMBL" id="JAPTSV010000011">
    <property type="protein sequence ID" value="KAJ1522845.1"/>
    <property type="molecule type" value="Genomic_DNA"/>
</dbReference>
<evidence type="ECO:0000256" key="5">
    <source>
        <dbReference type="ARBA" id="ARBA00022792"/>
    </source>
</evidence>
<dbReference type="PANTHER" id="PTHR13141:SF4">
    <property type="entry name" value="TRANSMEMBRANE PROTEIN 242"/>
    <property type="match status" value="1"/>
</dbReference>
<comment type="caution">
    <text evidence="11">The sequence shown here is derived from an EMBL/GenBank/DDBJ whole genome shotgun (WGS) entry which is preliminary data.</text>
</comment>
<evidence type="ECO:0000256" key="4">
    <source>
        <dbReference type="ARBA" id="ARBA00022692"/>
    </source>
</evidence>
<evidence type="ECO:0000256" key="1">
    <source>
        <dbReference type="ARBA" id="ARBA00004448"/>
    </source>
</evidence>
<comment type="subcellular location">
    <subcellularLocation>
        <location evidence="1">Mitochondrion inner membrane</location>
        <topology evidence="1">Multi-pass membrane protein</topology>
    </subcellularLocation>
</comment>
<dbReference type="Proteomes" id="UP001075354">
    <property type="component" value="Chromosome 11"/>
</dbReference>
<comment type="function">
    <text evidence="9">Scaffold protein that participates in the c-ring assembly of mitochondrial ATP synthase (F(1)F(0) ATP synthase or complex V) by facilitating the membrane insertion and oligomer formation of the subunit c/ATP5MC3. Participates in the incorporation of the c-ring into vestigial complexes. Additionally influences the incorporation of subunits MT-ATP6, MT-ATP8, ATP5MJ, and ATP5MK in the ATP synthase.</text>
</comment>
<evidence type="ECO:0000313" key="12">
    <source>
        <dbReference type="Proteomes" id="UP001075354"/>
    </source>
</evidence>
<evidence type="ECO:0000313" key="11">
    <source>
        <dbReference type="EMBL" id="KAJ1522845.1"/>
    </source>
</evidence>
<keyword evidence="8 10" id="KW-0472">Membrane</keyword>
<keyword evidence="5" id="KW-0999">Mitochondrion inner membrane</keyword>
<sequence length="175" mass="18894">MDSKGELDSQLLGTTEINSDGMTQAERDPSYKFKATAFMAGVAGVSALFGFGATLSYAKKKDPVSFDKGLVMGTSLSESGAALAMRALGWGTVYAVGGCGILFYSIWKLSGCSNLHEFRMKMGNKLPTVRKNDPPQSRTEFDGLSDLMRYLETWGNEKNETKVAPQISIEGKPPS</sequence>
<proteinExistence type="inferred from homology"/>
<dbReference type="Pfam" id="PF07096">
    <property type="entry name" value="DUF1358"/>
    <property type="match status" value="1"/>
</dbReference>
<accession>A0AAV7XEA5</accession>
<gene>
    <name evidence="11" type="ORF">ONE63_001994</name>
</gene>
<keyword evidence="7" id="KW-0496">Mitochondrion</keyword>
<evidence type="ECO:0000256" key="8">
    <source>
        <dbReference type="ARBA" id="ARBA00023136"/>
    </source>
</evidence>
<protein>
    <recommendedName>
        <fullName evidence="3">Transmembrane protein 242</fullName>
    </recommendedName>
</protein>
<dbReference type="AlphaFoldDB" id="A0AAV7XEA5"/>
<evidence type="ECO:0000256" key="9">
    <source>
        <dbReference type="ARBA" id="ARBA00045905"/>
    </source>
</evidence>
<evidence type="ECO:0000256" key="3">
    <source>
        <dbReference type="ARBA" id="ARBA00013934"/>
    </source>
</evidence>
<keyword evidence="6 10" id="KW-1133">Transmembrane helix</keyword>
<reference evidence="11" key="1">
    <citation type="submission" date="2022-12" db="EMBL/GenBank/DDBJ databases">
        <title>Chromosome-level genome assembly of the bean flower thrips Megalurothrips usitatus.</title>
        <authorList>
            <person name="Ma L."/>
            <person name="Liu Q."/>
            <person name="Li H."/>
            <person name="Cai W."/>
        </authorList>
    </citation>
    <scope>NUCLEOTIDE SEQUENCE</scope>
    <source>
        <strain evidence="11">Cailab_2022a</strain>
    </source>
</reference>
<dbReference type="PANTHER" id="PTHR13141">
    <property type="entry name" value="TRANSMEMBRANE PROTEIN 242"/>
    <property type="match status" value="1"/>
</dbReference>
<dbReference type="GO" id="GO:0005743">
    <property type="term" value="C:mitochondrial inner membrane"/>
    <property type="evidence" value="ECO:0007669"/>
    <property type="project" value="UniProtKB-SubCell"/>
</dbReference>
<feature type="transmembrane region" description="Helical" evidence="10">
    <location>
        <begin position="37"/>
        <end position="58"/>
    </location>
</feature>
<keyword evidence="12" id="KW-1185">Reference proteome</keyword>
<keyword evidence="4 10" id="KW-0812">Transmembrane</keyword>
<evidence type="ECO:0000256" key="2">
    <source>
        <dbReference type="ARBA" id="ARBA00007570"/>
    </source>
</evidence>
<feature type="transmembrane region" description="Helical" evidence="10">
    <location>
        <begin position="87"/>
        <end position="107"/>
    </location>
</feature>